<organism evidence="5 6">
    <name type="scientific">Roseovarius pelagicus</name>
    <dbReference type="NCBI Taxonomy" id="2980108"/>
    <lineage>
        <taxon>Bacteria</taxon>
        <taxon>Pseudomonadati</taxon>
        <taxon>Pseudomonadota</taxon>
        <taxon>Alphaproteobacteria</taxon>
        <taxon>Rhodobacterales</taxon>
        <taxon>Roseobacteraceae</taxon>
        <taxon>Roseovarius</taxon>
    </lineage>
</organism>
<keyword evidence="2" id="KW-0238">DNA-binding</keyword>
<dbReference type="SMART" id="SM00354">
    <property type="entry name" value="HTH_LACI"/>
    <property type="match status" value="1"/>
</dbReference>
<sequence>MKERTTGSPRRVTIKDIAQTLGISHATVSRALRDSPQISGSTKDRIREAAAEMGYAPDTAARVMRGEDSNLVGFILPDVQNHFYSAMAKALAETVSAQGLQLVLAISEDDPEEEHRQVLELSRARARGIVITPVENLMPETSVLLANMRAVQLVRSHPDVNADLVAAQDADATYLSTRHLLSLGHRHVAYLGGGAETLSTGTSRLEGYLRAIAETENARSLSRLIPPRPANAYVAAKELLGTADPPTALVIGSSQIALGVLQVIQEFGLSAPEDISLVSYDDPDWHRLWGRGLTTIELPIREMAKFAAQMICTSDSTIPQHITVQREQLATGNKYLFPVELLERGSCGPPRQS</sequence>
<dbReference type="PANTHER" id="PTHR30146">
    <property type="entry name" value="LACI-RELATED TRANSCRIPTIONAL REPRESSOR"/>
    <property type="match status" value="1"/>
</dbReference>
<dbReference type="InterPro" id="IPR028082">
    <property type="entry name" value="Peripla_BP_I"/>
</dbReference>
<name>A0ABY6DAH8_9RHOB</name>
<keyword evidence="1" id="KW-0805">Transcription regulation</keyword>
<dbReference type="InterPro" id="IPR010982">
    <property type="entry name" value="Lambda_DNA-bd_dom_sf"/>
</dbReference>
<dbReference type="SUPFAM" id="SSF47413">
    <property type="entry name" value="lambda repressor-like DNA-binding domains"/>
    <property type="match status" value="1"/>
</dbReference>
<dbReference type="InterPro" id="IPR046335">
    <property type="entry name" value="LacI/GalR-like_sensor"/>
</dbReference>
<accession>A0ABY6DAH8</accession>
<keyword evidence="6" id="KW-1185">Reference proteome</keyword>
<protein>
    <submittedName>
        <fullName evidence="5">LacI family transcriptional regulator</fullName>
    </submittedName>
</protein>
<gene>
    <name evidence="5" type="ORF">N7U68_19130</name>
</gene>
<dbReference type="RefSeq" id="WP_263047851.1">
    <property type="nucleotide sequence ID" value="NZ_CP106738.1"/>
</dbReference>
<dbReference type="CDD" id="cd06267">
    <property type="entry name" value="PBP1_LacI_sugar_binding-like"/>
    <property type="match status" value="1"/>
</dbReference>
<dbReference type="CDD" id="cd01392">
    <property type="entry name" value="HTH_LacI"/>
    <property type="match status" value="1"/>
</dbReference>
<dbReference type="Gene3D" id="3.40.50.2300">
    <property type="match status" value="2"/>
</dbReference>
<keyword evidence="3" id="KW-0804">Transcription</keyword>
<evidence type="ECO:0000313" key="5">
    <source>
        <dbReference type="EMBL" id="UXX83159.1"/>
    </source>
</evidence>
<feature type="domain" description="HTH lacI-type" evidence="4">
    <location>
        <begin position="12"/>
        <end position="66"/>
    </location>
</feature>
<reference evidence="5" key="1">
    <citation type="submission" date="2022-10" db="EMBL/GenBank/DDBJ databases">
        <title>Roseovarius pelagicus sp. nov., isolated from Arctic seawater.</title>
        <authorList>
            <person name="Hong Y.W."/>
            <person name="Hwang C.Y."/>
        </authorList>
    </citation>
    <scope>NUCLEOTIDE SEQUENCE</scope>
    <source>
        <strain evidence="5">HL-MP18</strain>
    </source>
</reference>
<dbReference type="Pfam" id="PF00356">
    <property type="entry name" value="LacI"/>
    <property type="match status" value="1"/>
</dbReference>
<dbReference type="SUPFAM" id="SSF53822">
    <property type="entry name" value="Periplasmic binding protein-like I"/>
    <property type="match status" value="1"/>
</dbReference>
<evidence type="ECO:0000256" key="1">
    <source>
        <dbReference type="ARBA" id="ARBA00023015"/>
    </source>
</evidence>
<dbReference type="PROSITE" id="PS50932">
    <property type="entry name" value="HTH_LACI_2"/>
    <property type="match status" value="1"/>
</dbReference>
<dbReference type="Gene3D" id="1.10.260.40">
    <property type="entry name" value="lambda repressor-like DNA-binding domains"/>
    <property type="match status" value="1"/>
</dbReference>
<evidence type="ECO:0000256" key="3">
    <source>
        <dbReference type="ARBA" id="ARBA00023163"/>
    </source>
</evidence>
<dbReference type="EMBL" id="CP106738">
    <property type="protein sequence ID" value="UXX83159.1"/>
    <property type="molecule type" value="Genomic_DNA"/>
</dbReference>
<evidence type="ECO:0000313" key="6">
    <source>
        <dbReference type="Proteomes" id="UP001064087"/>
    </source>
</evidence>
<dbReference type="InterPro" id="IPR000843">
    <property type="entry name" value="HTH_LacI"/>
</dbReference>
<dbReference type="Pfam" id="PF13377">
    <property type="entry name" value="Peripla_BP_3"/>
    <property type="match status" value="1"/>
</dbReference>
<dbReference type="Proteomes" id="UP001064087">
    <property type="component" value="Chromosome"/>
</dbReference>
<proteinExistence type="predicted"/>
<evidence type="ECO:0000259" key="4">
    <source>
        <dbReference type="PROSITE" id="PS50932"/>
    </source>
</evidence>
<evidence type="ECO:0000256" key="2">
    <source>
        <dbReference type="ARBA" id="ARBA00023125"/>
    </source>
</evidence>
<dbReference type="PANTHER" id="PTHR30146:SF109">
    <property type="entry name" value="HTH-TYPE TRANSCRIPTIONAL REGULATOR GALS"/>
    <property type="match status" value="1"/>
</dbReference>